<dbReference type="SMART" id="SM00954">
    <property type="entry name" value="RelA_SpoT"/>
    <property type="match status" value="1"/>
</dbReference>
<name>A0A923E5H1_9ACTO</name>
<sequence>MSVQARGPSKNSVRKAGSTIRRYARGDSSADEFHAALEVVSDYRATFSAPLVKVNNGLRGFLRTLGIHAEVTQRLKRMDTIVEKISERETGLSLDRMGDIGGCRVVLKDDEISALYDLDEHIRLRWSDAFVHKKDYIAAPRESGYRAIHLLVKRDGRLIEIQLRTANMHIWAELVEAMSQQFGRNFK</sequence>
<dbReference type="PANTHER" id="PTHR47837">
    <property type="entry name" value="GTP PYROPHOSPHOKINASE YJBM"/>
    <property type="match status" value="1"/>
</dbReference>
<dbReference type="Proteomes" id="UP000617426">
    <property type="component" value="Unassembled WGS sequence"/>
</dbReference>
<feature type="domain" description="RelA/SpoT" evidence="1">
    <location>
        <begin position="73"/>
        <end position="186"/>
    </location>
</feature>
<dbReference type="AlphaFoldDB" id="A0A923E5H1"/>
<dbReference type="InterPro" id="IPR007685">
    <property type="entry name" value="RelA_SpoT"/>
</dbReference>
<gene>
    <name evidence="2" type="ORF">HD592_000556</name>
</gene>
<dbReference type="PANTHER" id="PTHR47837:SF1">
    <property type="entry name" value="GTP PYROPHOSPHOKINASE YJBM"/>
    <property type="match status" value="1"/>
</dbReference>
<dbReference type="InterPro" id="IPR043519">
    <property type="entry name" value="NT_sf"/>
</dbReference>
<comment type="caution">
    <text evidence="2">The sequence shown here is derived from an EMBL/GenBank/DDBJ whole genome shotgun (WGS) entry which is preliminary data.</text>
</comment>
<protein>
    <submittedName>
        <fullName evidence="2">PpGpp synthetase/RelA/SpoT-type nucleotidyltransferase</fullName>
    </submittedName>
</protein>
<dbReference type="InterPro" id="IPR052366">
    <property type="entry name" value="GTP_Pyrophosphokinase"/>
</dbReference>
<dbReference type="EMBL" id="JACHMK010000001">
    <property type="protein sequence ID" value="MBB6333991.1"/>
    <property type="molecule type" value="Genomic_DNA"/>
</dbReference>
<evidence type="ECO:0000313" key="3">
    <source>
        <dbReference type="Proteomes" id="UP000617426"/>
    </source>
</evidence>
<dbReference type="GO" id="GO:0015969">
    <property type="term" value="P:guanosine tetraphosphate metabolic process"/>
    <property type="evidence" value="ECO:0007669"/>
    <property type="project" value="InterPro"/>
</dbReference>
<proteinExistence type="predicted"/>
<dbReference type="RefSeq" id="WP_184451709.1">
    <property type="nucleotide sequence ID" value="NZ_JACHMK010000001.1"/>
</dbReference>
<dbReference type="Gene3D" id="3.30.460.10">
    <property type="entry name" value="Beta Polymerase, domain 2"/>
    <property type="match status" value="1"/>
</dbReference>
<evidence type="ECO:0000313" key="2">
    <source>
        <dbReference type="EMBL" id="MBB6333991.1"/>
    </source>
</evidence>
<accession>A0A923E5H1</accession>
<dbReference type="CDD" id="cd05399">
    <property type="entry name" value="NT_Rel-Spo_like"/>
    <property type="match status" value="1"/>
</dbReference>
<reference evidence="2" key="1">
    <citation type="submission" date="2020-08" db="EMBL/GenBank/DDBJ databases">
        <title>Sequencing the genomes of 1000 actinobacteria strains.</title>
        <authorList>
            <person name="Klenk H.-P."/>
        </authorList>
    </citation>
    <scope>NUCLEOTIDE SEQUENCE</scope>
    <source>
        <strain evidence="2">DSM 10695</strain>
    </source>
</reference>
<keyword evidence="3" id="KW-1185">Reference proteome</keyword>
<evidence type="ECO:0000259" key="1">
    <source>
        <dbReference type="SMART" id="SM00954"/>
    </source>
</evidence>
<dbReference type="Pfam" id="PF04607">
    <property type="entry name" value="RelA_SpoT"/>
    <property type="match status" value="1"/>
</dbReference>
<organism evidence="2 3">
    <name type="scientific">Schaalia hyovaginalis</name>
    <dbReference type="NCBI Taxonomy" id="29316"/>
    <lineage>
        <taxon>Bacteria</taxon>
        <taxon>Bacillati</taxon>
        <taxon>Actinomycetota</taxon>
        <taxon>Actinomycetes</taxon>
        <taxon>Actinomycetales</taxon>
        <taxon>Actinomycetaceae</taxon>
        <taxon>Schaalia</taxon>
    </lineage>
</organism>
<dbReference type="SUPFAM" id="SSF81301">
    <property type="entry name" value="Nucleotidyltransferase"/>
    <property type="match status" value="1"/>
</dbReference>